<name>A0ABT4UTZ6_9PSEU</name>
<dbReference type="Pfam" id="PF07992">
    <property type="entry name" value="Pyr_redox_2"/>
    <property type="match status" value="1"/>
</dbReference>
<keyword evidence="13" id="KW-1185">Reference proteome</keyword>
<dbReference type="Gene3D" id="3.40.50.720">
    <property type="entry name" value="NAD(P)-binding Rossmann-like Domain"/>
    <property type="match status" value="1"/>
</dbReference>
<sequence length="653" mass="68606">MPTGRRTLSRIFEPIDLGSRRLRSRVYVPAHQPGLALGQVPGDRYVGYHRARAHAGVGMQITGATPVSPSPLWGADNVLSNYDDRIIPGYQRLAAAVHDEGGTILAQLAHAGATELSGGDVVAPDWYRSELTGEIARPATSEDLHEIVGQFGAAAARCRTGGLDGVEITMAHGLLLGNFLSPYTNTRSDEFGGDPQGRLRLALLVLAAVREACGPDLIVGVRISGDELVEGGIGPDRAASIAAGLAATGQVDYLSVIAGNNTRRLARVDHWPPTPAPHGLFRHLARAVRAAVDIPVAAVGRITTPELAEDILADGDADLVGMVRAHVADPDLLAKARAGKTETIRPCVGANLCINRLLDHQPVACVANPDIGLEAVPPPPDTGAGRSAVVVGGGPAGLEAARRLALRGCEVTLYEREHLLGGQLRRWSTTPSRQEFRRLLEWWERELDRLGVTVRLGVEADAPSILADQPDHVLVATGSLPVVTTVPGDSGVPQLDAFAALDGITAGTVVVHDDLGKLDAMLVAERLAESCPRVVLVTSCVHAGEGEGITTLYPMLRQLGELGVEIIERARPVRVVGRRLELLGTFGERRNAVDGVDALVGLAGSAGNNALESALRSAGVAPIVVGDALRPRRIADAVTEAAEAVRALPAALR</sequence>
<comment type="similarity">
    <text evidence="3">In the N-terminal section; belongs to the NADH:flavin oxidoreductase/NADH oxidase family.</text>
</comment>
<evidence type="ECO:0000259" key="10">
    <source>
        <dbReference type="Pfam" id="PF00724"/>
    </source>
</evidence>
<gene>
    <name evidence="12" type="ORF">OU415_07110</name>
</gene>
<reference evidence="12 13" key="1">
    <citation type="submission" date="2022-11" db="EMBL/GenBank/DDBJ databases">
        <title>Draft genome sequence of Saccharopolyspora sp. WRP15-2 isolated from rhizosphere soils of wild rice in Thailand.</title>
        <authorList>
            <person name="Duangmal K."/>
            <person name="Kammanee S."/>
            <person name="Muangham S."/>
        </authorList>
    </citation>
    <scope>NUCLEOTIDE SEQUENCE [LARGE SCALE GENOMIC DNA]</scope>
    <source>
        <strain evidence="12 13">WRP15-2</strain>
    </source>
</reference>
<dbReference type="PRINTS" id="PR00368">
    <property type="entry name" value="FADPNR"/>
</dbReference>
<feature type="domain" description="NADH:flavin oxidoreductase/NADH oxidase N-terminal" evidence="10">
    <location>
        <begin position="11"/>
        <end position="340"/>
    </location>
</feature>
<dbReference type="SUPFAM" id="SSF51971">
    <property type="entry name" value="Nucleotide-binding domain"/>
    <property type="match status" value="1"/>
</dbReference>
<comment type="cofactor">
    <cofactor evidence="1">
        <name>FMN</name>
        <dbReference type="ChEBI" id="CHEBI:58210"/>
    </cofactor>
</comment>
<protein>
    <submittedName>
        <fullName evidence="12">FAD-dependent oxidoreductase</fullName>
    </submittedName>
</protein>
<evidence type="ECO:0000256" key="6">
    <source>
        <dbReference type="ARBA" id="ARBA00022723"/>
    </source>
</evidence>
<dbReference type="Pfam" id="PF00724">
    <property type="entry name" value="Oxidored_FMN"/>
    <property type="match status" value="1"/>
</dbReference>
<dbReference type="SUPFAM" id="SSF51395">
    <property type="entry name" value="FMN-linked oxidoreductases"/>
    <property type="match status" value="1"/>
</dbReference>
<dbReference type="EMBL" id="JAQGLA010000007">
    <property type="protein sequence ID" value="MDA3625198.1"/>
    <property type="molecule type" value="Genomic_DNA"/>
</dbReference>
<dbReference type="RefSeq" id="WP_270947777.1">
    <property type="nucleotide sequence ID" value="NZ_JAQGLA010000007.1"/>
</dbReference>
<keyword evidence="8" id="KW-0408">Iron</keyword>
<evidence type="ECO:0000256" key="2">
    <source>
        <dbReference type="ARBA" id="ARBA00001966"/>
    </source>
</evidence>
<dbReference type="Gene3D" id="3.50.50.60">
    <property type="entry name" value="FAD/NAD(P)-binding domain"/>
    <property type="match status" value="1"/>
</dbReference>
<evidence type="ECO:0000256" key="9">
    <source>
        <dbReference type="ARBA" id="ARBA00023014"/>
    </source>
</evidence>
<dbReference type="InterPro" id="IPR001155">
    <property type="entry name" value="OxRdtase_FMN_N"/>
</dbReference>
<dbReference type="PANTHER" id="PTHR42917:SF2">
    <property type="entry name" value="2,4-DIENOYL-COA REDUCTASE [(2E)-ENOYL-COA-PRODUCING]"/>
    <property type="match status" value="1"/>
</dbReference>
<evidence type="ECO:0000256" key="8">
    <source>
        <dbReference type="ARBA" id="ARBA00023004"/>
    </source>
</evidence>
<accession>A0ABT4UTZ6</accession>
<comment type="cofactor">
    <cofactor evidence="2">
        <name>[4Fe-4S] cluster</name>
        <dbReference type="ChEBI" id="CHEBI:49883"/>
    </cofactor>
</comment>
<keyword evidence="7" id="KW-0560">Oxidoreductase</keyword>
<organism evidence="12 13">
    <name type="scientific">Saccharopolyspora oryzae</name>
    <dbReference type="NCBI Taxonomy" id="2997343"/>
    <lineage>
        <taxon>Bacteria</taxon>
        <taxon>Bacillati</taxon>
        <taxon>Actinomycetota</taxon>
        <taxon>Actinomycetes</taxon>
        <taxon>Pseudonocardiales</taxon>
        <taxon>Pseudonocardiaceae</taxon>
        <taxon>Saccharopolyspora</taxon>
    </lineage>
</organism>
<dbReference type="Proteomes" id="UP001210380">
    <property type="component" value="Unassembled WGS sequence"/>
</dbReference>
<keyword evidence="6" id="KW-0479">Metal-binding</keyword>
<evidence type="ECO:0000256" key="1">
    <source>
        <dbReference type="ARBA" id="ARBA00001917"/>
    </source>
</evidence>
<dbReference type="Gene3D" id="3.20.20.70">
    <property type="entry name" value="Aldolase class I"/>
    <property type="match status" value="1"/>
</dbReference>
<dbReference type="PRINTS" id="PR00411">
    <property type="entry name" value="PNDRDTASEI"/>
</dbReference>
<evidence type="ECO:0000313" key="12">
    <source>
        <dbReference type="EMBL" id="MDA3625198.1"/>
    </source>
</evidence>
<evidence type="ECO:0000259" key="11">
    <source>
        <dbReference type="Pfam" id="PF07992"/>
    </source>
</evidence>
<dbReference type="PANTHER" id="PTHR42917">
    <property type="entry name" value="2,4-DIENOYL-COA REDUCTASE"/>
    <property type="match status" value="1"/>
</dbReference>
<evidence type="ECO:0000256" key="7">
    <source>
        <dbReference type="ARBA" id="ARBA00023002"/>
    </source>
</evidence>
<keyword evidence="4" id="KW-0285">Flavoprotein</keyword>
<keyword evidence="9" id="KW-0411">Iron-sulfur</keyword>
<dbReference type="SUPFAM" id="SSF51905">
    <property type="entry name" value="FAD/NAD(P)-binding domain"/>
    <property type="match status" value="1"/>
</dbReference>
<evidence type="ECO:0000313" key="13">
    <source>
        <dbReference type="Proteomes" id="UP001210380"/>
    </source>
</evidence>
<dbReference type="InterPro" id="IPR051793">
    <property type="entry name" value="NADH:flavin_oxidoreductase"/>
</dbReference>
<dbReference type="InterPro" id="IPR023753">
    <property type="entry name" value="FAD/NAD-binding_dom"/>
</dbReference>
<feature type="domain" description="FAD/NAD(P)-binding" evidence="11">
    <location>
        <begin position="388"/>
        <end position="492"/>
    </location>
</feature>
<evidence type="ECO:0000256" key="4">
    <source>
        <dbReference type="ARBA" id="ARBA00022630"/>
    </source>
</evidence>
<dbReference type="InterPro" id="IPR013785">
    <property type="entry name" value="Aldolase_TIM"/>
</dbReference>
<evidence type="ECO:0000256" key="5">
    <source>
        <dbReference type="ARBA" id="ARBA00022643"/>
    </source>
</evidence>
<keyword evidence="5" id="KW-0288">FMN</keyword>
<dbReference type="InterPro" id="IPR036188">
    <property type="entry name" value="FAD/NAD-bd_sf"/>
</dbReference>
<comment type="caution">
    <text evidence="12">The sequence shown here is derived from an EMBL/GenBank/DDBJ whole genome shotgun (WGS) entry which is preliminary data.</text>
</comment>
<proteinExistence type="inferred from homology"/>
<evidence type="ECO:0000256" key="3">
    <source>
        <dbReference type="ARBA" id="ARBA00011048"/>
    </source>
</evidence>